<dbReference type="Pfam" id="PF01764">
    <property type="entry name" value="Lipase_3"/>
    <property type="match status" value="1"/>
</dbReference>
<dbReference type="Proteomes" id="UP001642360">
    <property type="component" value="Unassembled WGS sequence"/>
</dbReference>
<dbReference type="PANTHER" id="PTHR47030">
    <property type="entry name" value="LIPASE CLASS 3 FAMILY PROTEIN"/>
    <property type="match status" value="1"/>
</dbReference>
<dbReference type="GO" id="GO:0016787">
    <property type="term" value="F:hydrolase activity"/>
    <property type="evidence" value="ECO:0007669"/>
    <property type="project" value="UniProtKB-KW"/>
</dbReference>
<dbReference type="EMBL" id="CAUOFW020004380">
    <property type="protein sequence ID" value="CAK9165351.1"/>
    <property type="molecule type" value="Genomic_DNA"/>
</dbReference>
<gene>
    <name evidence="3" type="ORF">ILEXP_LOCUS34525</name>
</gene>
<dbReference type="InterPro" id="IPR029058">
    <property type="entry name" value="AB_hydrolase_fold"/>
</dbReference>
<evidence type="ECO:0000256" key="1">
    <source>
        <dbReference type="ARBA" id="ARBA00022801"/>
    </source>
</evidence>
<sequence length="399" mass="44686">MEVHSKVSRGNHREHVVFSSPHYGHSGVAEAARDLFMQIDGNISDNGFATAQRGQERRIKGSSLTIQTHALIEGFGFINGHVDSSPYLGGFLSSLLGAGCECDGYSVRIVGHSLGGAIAALLGLRLYSRYPSLHVYTYGSLPCVDPVIAEACSGFVTSIVYNNEFSSRLSVASIMRLRGAAISVLSEDATADSTVISKLARRFLFLSNHEQIKQEDRQQDSNLNSRTMTTKETNNQVKRNQLFNECRQQDQEVSFWQEVDMEDRSHKKMGFSDSENHFTNPFSGSSTDINSYGDPVSVFMEAVPSSESSGDLLEMYIPGLVIHIVPQRTSFHMPLWKRWRTQEEGCGYAAYIADRESFRDIIVSPSMFLDHLPWRCHYAMTKILEMRSPQVLLNESWMV</sequence>
<protein>
    <recommendedName>
        <fullName evidence="2">Fungal lipase-type domain-containing protein</fullName>
    </recommendedName>
</protein>
<dbReference type="CDD" id="cd00519">
    <property type="entry name" value="Lipase_3"/>
    <property type="match status" value="1"/>
</dbReference>
<keyword evidence="4" id="KW-1185">Reference proteome</keyword>
<evidence type="ECO:0000259" key="2">
    <source>
        <dbReference type="Pfam" id="PF01764"/>
    </source>
</evidence>
<evidence type="ECO:0000313" key="3">
    <source>
        <dbReference type="EMBL" id="CAK9165351.1"/>
    </source>
</evidence>
<dbReference type="AlphaFoldDB" id="A0ABC8T7G8"/>
<keyword evidence="1" id="KW-0378">Hydrolase</keyword>
<dbReference type="SUPFAM" id="SSF53474">
    <property type="entry name" value="alpha/beta-Hydrolases"/>
    <property type="match status" value="1"/>
</dbReference>
<evidence type="ECO:0000313" key="4">
    <source>
        <dbReference type="Proteomes" id="UP001642360"/>
    </source>
</evidence>
<comment type="caution">
    <text evidence="3">The sequence shown here is derived from an EMBL/GenBank/DDBJ whole genome shotgun (WGS) entry which is preliminary data.</text>
</comment>
<feature type="domain" description="Fungal lipase-type" evidence="2">
    <location>
        <begin position="104"/>
        <end position="163"/>
    </location>
</feature>
<reference evidence="3 4" key="1">
    <citation type="submission" date="2024-02" db="EMBL/GenBank/DDBJ databases">
        <authorList>
            <person name="Vignale AGUSTIN F."/>
            <person name="Sosa J E."/>
            <person name="Modenutti C."/>
        </authorList>
    </citation>
    <scope>NUCLEOTIDE SEQUENCE [LARGE SCALE GENOMIC DNA]</scope>
</reference>
<dbReference type="InterPro" id="IPR002921">
    <property type="entry name" value="Fungal_lipase-type"/>
</dbReference>
<dbReference type="Gene3D" id="3.40.50.1820">
    <property type="entry name" value="alpha/beta hydrolase"/>
    <property type="match status" value="1"/>
</dbReference>
<dbReference type="PANTHER" id="PTHR47030:SF2">
    <property type="entry name" value="LIPASE CLASS 3 FAMILY PROTEIN"/>
    <property type="match status" value="1"/>
</dbReference>
<organism evidence="3 4">
    <name type="scientific">Ilex paraguariensis</name>
    <name type="common">yerba mate</name>
    <dbReference type="NCBI Taxonomy" id="185542"/>
    <lineage>
        <taxon>Eukaryota</taxon>
        <taxon>Viridiplantae</taxon>
        <taxon>Streptophyta</taxon>
        <taxon>Embryophyta</taxon>
        <taxon>Tracheophyta</taxon>
        <taxon>Spermatophyta</taxon>
        <taxon>Magnoliopsida</taxon>
        <taxon>eudicotyledons</taxon>
        <taxon>Gunneridae</taxon>
        <taxon>Pentapetalae</taxon>
        <taxon>asterids</taxon>
        <taxon>campanulids</taxon>
        <taxon>Aquifoliales</taxon>
        <taxon>Aquifoliaceae</taxon>
        <taxon>Ilex</taxon>
    </lineage>
</organism>
<proteinExistence type="predicted"/>
<accession>A0ABC8T7G8</accession>
<name>A0ABC8T7G8_9AQUA</name>